<sequence length="208" mass="23020">MLGAAGLGVEAKKKTRTILNRLWLEPRAELVDYADRGVAIYKMQPDIPVSALCWGMAAATYPFFGKVAELVGRLSAIQGDCASSEVHRRMSETYGEREGTRRMTNMVIQSQASWGMVERVEKGKRLIRLAPTEINNEELTAWLIEAAVRYLRKPVAVSGLYSMPVLFPFTLSLPLTYIASNNPNLDLRAEGSSHLFVAMKGQPLGFIG</sequence>
<dbReference type="EMBL" id="AP024563">
    <property type="protein sequence ID" value="BCU06237.1"/>
    <property type="molecule type" value="Genomic_DNA"/>
</dbReference>
<organism evidence="1 2">
    <name type="scientific">Allochromatium tepidum</name>
    <dbReference type="NCBI Taxonomy" id="553982"/>
    <lineage>
        <taxon>Bacteria</taxon>
        <taxon>Pseudomonadati</taxon>
        <taxon>Pseudomonadota</taxon>
        <taxon>Gammaproteobacteria</taxon>
        <taxon>Chromatiales</taxon>
        <taxon>Chromatiaceae</taxon>
        <taxon>Allochromatium</taxon>
    </lineage>
</organism>
<reference evidence="1 2" key="1">
    <citation type="submission" date="2021-04" db="EMBL/GenBank/DDBJ databases">
        <title>Complete genome sequencing of Allochromatium tepidum strain NZ.</title>
        <authorList>
            <person name="Tsukatani Y."/>
            <person name="Mori H."/>
        </authorList>
    </citation>
    <scope>NUCLEOTIDE SEQUENCE [LARGE SCALE GENOMIC DNA]</scope>
    <source>
        <strain evidence="1 2">NZ</strain>
    </source>
</reference>
<proteinExistence type="predicted"/>
<keyword evidence="2" id="KW-1185">Reference proteome</keyword>
<dbReference type="Proteomes" id="UP000680679">
    <property type="component" value="Chromosome"/>
</dbReference>
<evidence type="ECO:0000313" key="1">
    <source>
        <dbReference type="EMBL" id="BCU06237.1"/>
    </source>
</evidence>
<name>A0ABM7QKJ5_9GAMM</name>
<evidence type="ECO:0000313" key="2">
    <source>
        <dbReference type="Proteomes" id="UP000680679"/>
    </source>
</evidence>
<accession>A0ABM7QKJ5</accession>
<protein>
    <submittedName>
        <fullName evidence="1">Uncharacterized protein</fullName>
    </submittedName>
</protein>
<gene>
    <name evidence="1" type="ORF">Atep_09140</name>
</gene>